<dbReference type="InterPro" id="IPR036388">
    <property type="entry name" value="WH-like_DNA-bd_sf"/>
</dbReference>
<dbReference type="Proteomes" id="UP000219573">
    <property type="component" value="Unassembled WGS sequence"/>
</dbReference>
<dbReference type="PANTHER" id="PTHR37478">
    <property type="match status" value="1"/>
</dbReference>
<dbReference type="HAMAP" id="MF_00674">
    <property type="entry name" value="UPF0251"/>
    <property type="match status" value="1"/>
</dbReference>
<feature type="compositionally biased region" description="Basic residues" evidence="3">
    <location>
        <begin position="110"/>
        <end position="122"/>
    </location>
</feature>
<evidence type="ECO:0000256" key="3">
    <source>
        <dbReference type="SAM" id="MobiDB-lite"/>
    </source>
</evidence>
<organism evidence="4 5">
    <name type="scientific">Orenia metallireducens</name>
    <dbReference type="NCBI Taxonomy" id="1413210"/>
    <lineage>
        <taxon>Bacteria</taxon>
        <taxon>Bacillati</taxon>
        <taxon>Bacillota</taxon>
        <taxon>Clostridia</taxon>
        <taxon>Halanaerobiales</taxon>
        <taxon>Halobacteroidaceae</taxon>
        <taxon>Orenia</taxon>
    </lineage>
</organism>
<evidence type="ECO:0000256" key="1">
    <source>
        <dbReference type="ARBA" id="ARBA00009350"/>
    </source>
</evidence>
<dbReference type="SUPFAM" id="SSF88659">
    <property type="entry name" value="Sigma3 and sigma4 domains of RNA polymerase sigma factors"/>
    <property type="match status" value="1"/>
</dbReference>
<reference evidence="5" key="1">
    <citation type="submission" date="2017-09" db="EMBL/GenBank/DDBJ databases">
        <authorList>
            <person name="Varghese N."/>
            <person name="Submissions S."/>
        </authorList>
    </citation>
    <scope>NUCLEOTIDE SEQUENCE [LARGE SCALE GENOMIC DNA]</scope>
    <source>
        <strain evidence="5">MSL47</strain>
    </source>
</reference>
<keyword evidence="5" id="KW-1185">Reference proteome</keyword>
<evidence type="ECO:0000313" key="4">
    <source>
        <dbReference type="EMBL" id="SNY19728.1"/>
    </source>
</evidence>
<evidence type="ECO:0000256" key="2">
    <source>
        <dbReference type="HAMAP-Rule" id="MF_00674"/>
    </source>
</evidence>
<protein>
    <recommendedName>
        <fullName evidence="2">UPF0251 protein SAMN06265827_105179</fullName>
    </recommendedName>
</protein>
<dbReference type="PANTHER" id="PTHR37478:SF2">
    <property type="entry name" value="UPF0251 PROTEIN TK0562"/>
    <property type="match status" value="1"/>
</dbReference>
<comment type="similarity">
    <text evidence="1 2">Belongs to the UPF0251 family.</text>
</comment>
<dbReference type="STRING" id="1413210.U472_12315"/>
<name>A0A285G8I2_9FIRM</name>
<dbReference type="Gene3D" id="1.10.10.10">
    <property type="entry name" value="Winged helix-like DNA-binding domain superfamily/Winged helix DNA-binding domain"/>
    <property type="match status" value="1"/>
</dbReference>
<dbReference type="RefSeq" id="WP_097016999.1">
    <property type="nucleotide sequence ID" value="NZ_OBDZ01000005.1"/>
</dbReference>
<keyword evidence="4" id="KW-0238">DNA-binding</keyword>
<feature type="region of interest" description="Disordered" evidence="3">
    <location>
        <begin position="106"/>
        <end position="128"/>
    </location>
</feature>
<dbReference type="EMBL" id="OBDZ01000005">
    <property type="protein sequence ID" value="SNY19728.1"/>
    <property type="molecule type" value="Genomic_DNA"/>
</dbReference>
<dbReference type="InterPro" id="IPR002852">
    <property type="entry name" value="UPF0251"/>
</dbReference>
<dbReference type="AlphaFoldDB" id="A0A285G8I2"/>
<accession>A0A285G8I2</accession>
<dbReference type="OrthoDB" id="280278at2"/>
<dbReference type="Pfam" id="PF02001">
    <property type="entry name" value="DUF134"/>
    <property type="match status" value="1"/>
</dbReference>
<evidence type="ECO:0000313" key="5">
    <source>
        <dbReference type="Proteomes" id="UP000219573"/>
    </source>
</evidence>
<gene>
    <name evidence="4" type="ORF">SAMN06265827_105179</name>
</gene>
<dbReference type="InterPro" id="IPR013324">
    <property type="entry name" value="RNA_pol_sigma_r3/r4-like"/>
</dbReference>
<proteinExistence type="inferred from homology"/>
<sequence>MVRPTKKRRVEYLPEVTFFKPAGAPKRSLEEVNLTIEEVEAIRLKDKEDLTQEEAAERMEVSRPTFQRVLTTARKKIAEALIEGKAIRFEGGDYRLAKFKCPSCGDKFSSKHKHKHRNHQSKCPKCLD</sequence>
<dbReference type="GO" id="GO:0003677">
    <property type="term" value="F:DNA binding"/>
    <property type="evidence" value="ECO:0007669"/>
    <property type="project" value="UniProtKB-KW"/>
</dbReference>